<dbReference type="Gene3D" id="3.30.70.1030">
    <property type="entry name" value="Apc35880, domain 1"/>
    <property type="match status" value="2"/>
</dbReference>
<dbReference type="PANTHER" id="PTHR36843">
    <property type="entry name" value="HEME-DEPENDENT PEROXIDASE YWFI-RELATED"/>
    <property type="match status" value="1"/>
</dbReference>
<evidence type="ECO:0000256" key="3">
    <source>
        <dbReference type="ARBA" id="ARBA00023004"/>
    </source>
</evidence>
<dbReference type="AlphaFoldDB" id="A0A239J320"/>
<dbReference type="InterPro" id="IPR011008">
    <property type="entry name" value="Dimeric_a/b-barrel"/>
</dbReference>
<dbReference type="OrthoDB" id="9773646at2"/>
<dbReference type="GO" id="GO:0046872">
    <property type="term" value="F:metal ion binding"/>
    <property type="evidence" value="ECO:0007669"/>
    <property type="project" value="UniProtKB-KW"/>
</dbReference>
<dbReference type="PANTHER" id="PTHR36843:SF1">
    <property type="entry name" value="COPROHEME DECARBOXYLASE"/>
    <property type="match status" value="1"/>
</dbReference>
<sequence>MAEFIPFKNELPDPAETKEAQAAVAAEDRAASGEHRVALEHLATAVSTPVTPPGRPASSYGAAPHDPSKPPVKRQIVCFSFYKVMPEWRRLPAAEKALHKAAFADVLKKWNKPGEFLSLTYSTIGTRGDVDMCIWSIGYAVDELNAMRSELMGTPLGGYLTSPHNFLAMTKRSQYQIDRPDESEGEGRGAIRPGGQKYIFIYPFWKTRPWYLLSAAERKRLMDEHIRIGLMYPRVKLNTTYSFGIDDQEFVVAFETNFPEDFLDLVQQLRETEISLYTLQDTPIFSCVRLQPMDMLDRLG</sequence>
<dbReference type="SUPFAM" id="SSF54909">
    <property type="entry name" value="Dimeric alpha+beta barrel"/>
    <property type="match status" value="1"/>
</dbReference>
<proteinExistence type="predicted"/>
<gene>
    <name evidence="5" type="ORF">SAMN05421770_103414</name>
</gene>
<dbReference type="InterPro" id="IPR010644">
    <property type="entry name" value="ChdC/CLD"/>
</dbReference>
<name>A0A239J320_9BACT</name>
<dbReference type="GO" id="GO:0016491">
    <property type="term" value="F:oxidoreductase activity"/>
    <property type="evidence" value="ECO:0007669"/>
    <property type="project" value="InterPro"/>
</dbReference>
<reference evidence="5 6" key="1">
    <citation type="submission" date="2017-06" db="EMBL/GenBank/DDBJ databases">
        <authorList>
            <person name="Kim H.J."/>
            <person name="Triplett B.A."/>
        </authorList>
    </citation>
    <scope>NUCLEOTIDE SEQUENCE [LARGE SCALE GENOMIC DNA]</scope>
    <source>
        <strain evidence="5 6">DSM 18704</strain>
    </source>
</reference>
<feature type="region of interest" description="Disordered" evidence="4">
    <location>
        <begin position="1"/>
        <end position="23"/>
    </location>
</feature>
<dbReference type="Proteomes" id="UP000198356">
    <property type="component" value="Unassembled WGS sequence"/>
</dbReference>
<evidence type="ECO:0000256" key="1">
    <source>
        <dbReference type="ARBA" id="ARBA00022617"/>
    </source>
</evidence>
<organism evidence="5 6">
    <name type="scientific">Granulicella rosea</name>
    <dbReference type="NCBI Taxonomy" id="474952"/>
    <lineage>
        <taxon>Bacteria</taxon>
        <taxon>Pseudomonadati</taxon>
        <taxon>Acidobacteriota</taxon>
        <taxon>Terriglobia</taxon>
        <taxon>Terriglobales</taxon>
        <taxon>Acidobacteriaceae</taxon>
        <taxon>Granulicella</taxon>
    </lineage>
</organism>
<evidence type="ECO:0000313" key="5">
    <source>
        <dbReference type="EMBL" id="SNT00227.1"/>
    </source>
</evidence>
<evidence type="ECO:0000256" key="2">
    <source>
        <dbReference type="ARBA" id="ARBA00022723"/>
    </source>
</evidence>
<dbReference type="GO" id="GO:0020037">
    <property type="term" value="F:heme binding"/>
    <property type="evidence" value="ECO:0007669"/>
    <property type="project" value="InterPro"/>
</dbReference>
<dbReference type="EMBL" id="FZOU01000003">
    <property type="protein sequence ID" value="SNT00227.1"/>
    <property type="molecule type" value="Genomic_DNA"/>
</dbReference>
<keyword evidence="6" id="KW-1185">Reference proteome</keyword>
<keyword evidence="2" id="KW-0479">Metal-binding</keyword>
<accession>A0A239J320</accession>
<keyword evidence="1" id="KW-0349">Heme</keyword>
<dbReference type="RefSeq" id="WP_089408509.1">
    <property type="nucleotide sequence ID" value="NZ_FZOU01000003.1"/>
</dbReference>
<evidence type="ECO:0000256" key="4">
    <source>
        <dbReference type="SAM" id="MobiDB-lite"/>
    </source>
</evidence>
<dbReference type="Pfam" id="PF06778">
    <property type="entry name" value="Chlor_dismutase"/>
    <property type="match status" value="1"/>
</dbReference>
<protein>
    <submittedName>
        <fullName evidence="5">Chlorite dismutase</fullName>
    </submittedName>
</protein>
<feature type="region of interest" description="Disordered" evidence="4">
    <location>
        <begin position="44"/>
        <end position="70"/>
    </location>
</feature>
<keyword evidence="3" id="KW-0408">Iron</keyword>
<evidence type="ECO:0000313" key="6">
    <source>
        <dbReference type="Proteomes" id="UP000198356"/>
    </source>
</evidence>